<dbReference type="Proteomes" id="UP000694867">
    <property type="component" value="Unplaced"/>
</dbReference>
<dbReference type="InterPro" id="IPR018289">
    <property type="entry name" value="MULE_transposase_dom"/>
</dbReference>
<proteinExistence type="predicted"/>
<evidence type="ECO:0000313" key="7">
    <source>
        <dbReference type="RefSeq" id="XP_003737351.2"/>
    </source>
</evidence>
<evidence type="ECO:0000259" key="4">
    <source>
        <dbReference type="Pfam" id="PF04500"/>
    </source>
</evidence>
<dbReference type="Pfam" id="PF10551">
    <property type="entry name" value="MULE"/>
    <property type="match status" value="1"/>
</dbReference>
<evidence type="ECO:0000256" key="1">
    <source>
        <dbReference type="ARBA" id="ARBA00022723"/>
    </source>
</evidence>
<dbReference type="GeneID" id="100897223"/>
<organism evidence="6 7">
    <name type="scientific">Galendromus occidentalis</name>
    <name type="common">western predatory mite</name>
    <dbReference type="NCBI Taxonomy" id="34638"/>
    <lineage>
        <taxon>Eukaryota</taxon>
        <taxon>Metazoa</taxon>
        <taxon>Ecdysozoa</taxon>
        <taxon>Arthropoda</taxon>
        <taxon>Chelicerata</taxon>
        <taxon>Arachnida</taxon>
        <taxon>Acari</taxon>
        <taxon>Parasitiformes</taxon>
        <taxon>Mesostigmata</taxon>
        <taxon>Gamasina</taxon>
        <taxon>Phytoseioidea</taxon>
        <taxon>Phytoseiidae</taxon>
        <taxon>Typhlodrominae</taxon>
        <taxon>Galendromus</taxon>
    </lineage>
</organism>
<evidence type="ECO:0000259" key="5">
    <source>
        <dbReference type="Pfam" id="PF10551"/>
    </source>
</evidence>
<evidence type="ECO:0000313" key="6">
    <source>
        <dbReference type="Proteomes" id="UP000694867"/>
    </source>
</evidence>
<accession>A0AAJ6VUZ7</accession>
<sequence>MMIPLRDAPVIYMDGTFRVVPELFLQLYTLHAFYRGQMIPFAFFLLPDKQMGAYCRIQRGKERLAHDGYLYVFAQRSKDQQTEFWRCQYKASKSQKCTARVHRSVRTGEITIKGAHTDMPSSAAIEVQQKKVAMKRRAVETLEAPQQIINKIRATSSLAAKGSIESNKSLTRTIQRIRNRVGIPSVHYTDRRDIVIPEEYRVYESSPGIVERFLLGDSGSDDPNRIFLFGRETVASWIGGVSKIYCDGTFSLAPNEFAQVFVILAERPGCVTPICYALLPNKSEESYCKMLDMLTLGWPAFNPTSVSVDFEKGLMNAFSAYFPDAQIQGCFFHLVQNMKKQVAAHGLSRRYRNEPDFELKAKMISALAFIPPERLEVALRELRSDLPEELQTVLDYFEDNYIGRLQARGDGSLTRRNPLFPVSMWTVYERSLRGESRTNNYAEAAHRSLQRQFRVEHPGMLKFIDGIRSVQQSKDADLERYIAGYAADGKKNKYAENDRRILRILENVNTNTLSETLRGIAHTYKMNP</sequence>
<evidence type="ECO:0000256" key="3">
    <source>
        <dbReference type="ARBA" id="ARBA00022833"/>
    </source>
</evidence>
<protein>
    <submittedName>
        <fullName evidence="7">Uncharacterized protein LOC100897223</fullName>
    </submittedName>
</protein>
<dbReference type="PANTHER" id="PTHR47160:SF10">
    <property type="entry name" value="MULE TRANSPOSASE DOMAIN-CONTAINING PROTEIN"/>
    <property type="match status" value="1"/>
</dbReference>
<dbReference type="PANTHER" id="PTHR47160">
    <property type="entry name" value="PUTATIVE-RELATED"/>
    <property type="match status" value="1"/>
</dbReference>
<feature type="domain" description="FLYWCH-type" evidence="4">
    <location>
        <begin position="55"/>
        <end position="116"/>
    </location>
</feature>
<keyword evidence="6" id="KW-1185">Reference proteome</keyword>
<dbReference type="GO" id="GO:0008270">
    <property type="term" value="F:zinc ion binding"/>
    <property type="evidence" value="ECO:0007669"/>
    <property type="project" value="UniProtKB-KW"/>
</dbReference>
<keyword evidence="3" id="KW-0862">Zinc</keyword>
<name>A0AAJ6VUZ7_9ACAR</name>
<evidence type="ECO:0000256" key="2">
    <source>
        <dbReference type="ARBA" id="ARBA00022771"/>
    </source>
</evidence>
<dbReference type="AlphaFoldDB" id="A0AAJ6VUZ7"/>
<dbReference type="RefSeq" id="XP_003737351.2">
    <property type="nucleotide sequence ID" value="XM_003737303.2"/>
</dbReference>
<feature type="domain" description="MULE transposase" evidence="5">
    <location>
        <begin position="245"/>
        <end position="337"/>
    </location>
</feature>
<dbReference type="InterPro" id="IPR007588">
    <property type="entry name" value="Znf_FLYWCH"/>
</dbReference>
<keyword evidence="2" id="KW-0863">Zinc-finger</keyword>
<dbReference type="Pfam" id="PF04500">
    <property type="entry name" value="FLYWCH"/>
    <property type="match status" value="1"/>
</dbReference>
<dbReference type="Gene3D" id="2.20.25.240">
    <property type="match status" value="1"/>
</dbReference>
<gene>
    <name evidence="7" type="primary">LOC100897223</name>
</gene>
<dbReference type="KEGG" id="goe:100897223"/>
<reference evidence="7" key="1">
    <citation type="submission" date="2025-08" db="UniProtKB">
        <authorList>
            <consortium name="RefSeq"/>
        </authorList>
    </citation>
    <scope>IDENTIFICATION</scope>
</reference>
<keyword evidence="1" id="KW-0479">Metal-binding</keyword>